<protein>
    <recommendedName>
        <fullName evidence="2">Transcobalamin-like C-terminal domain-containing protein</fullName>
    </recommendedName>
</protein>
<keyword evidence="4" id="KW-1185">Reference proteome</keyword>
<dbReference type="InterPro" id="IPR051588">
    <property type="entry name" value="Cobalamin_Transport"/>
</dbReference>
<sequence length="160" mass="18446">MRIYLVLSLAVIGRVAYANGDDKCGSDLLCRSSFTYSVLNHLFPPYFMKSTPMKLQGKRPFLYYMQQAVEKYNTEFKNFTATYYPTYGYFIEGINGLMGNFKDNRTYWEFSNATFGPLDKGVSSYIPSSGDKVLFNFTIDSRPRTVQRTFNGLDPKKFKP</sequence>
<organism evidence="3 4">
    <name type="scientific">Dreissena polymorpha</name>
    <name type="common">Zebra mussel</name>
    <name type="synonym">Mytilus polymorpha</name>
    <dbReference type="NCBI Taxonomy" id="45954"/>
    <lineage>
        <taxon>Eukaryota</taxon>
        <taxon>Metazoa</taxon>
        <taxon>Spiralia</taxon>
        <taxon>Lophotrochozoa</taxon>
        <taxon>Mollusca</taxon>
        <taxon>Bivalvia</taxon>
        <taxon>Autobranchia</taxon>
        <taxon>Heteroconchia</taxon>
        <taxon>Euheterodonta</taxon>
        <taxon>Imparidentia</taxon>
        <taxon>Neoheterodontei</taxon>
        <taxon>Myida</taxon>
        <taxon>Dreissenoidea</taxon>
        <taxon>Dreissenidae</taxon>
        <taxon>Dreissena</taxon>
    </lineage>
</organism>
<name>A0A9D4HK57_DREPO</name>
<proteinExistence type="predicted"/>
<dbReference type="AlphaFoldDB" id="A0A9D4HK57"/>
<evidence type="ECO:0000313" key="3">
    <source>
        <dbReference type="EMBL" id="KAH3720453.1"/>
    </source>
</evidence>
<reference evidence="3" key="1">
    <citation type="journal article" date="2019" name="bioRxiv">
        <title>The Genome of the Zebra Mussel, Dreissena polymorpha: A Resource for Invasive Species Research.</title>
        <authorList>
            <person name="McCartney M.A."/>
            <person name="Auch B."/>
            <person name="Kono T."/>
            <person name="Mallez S."/>
            <person name="Zhang Y."/>
            <person name="Obille A."/>
            <person name="Becker A."/>
            <person name="Abrahante J.E."/>
            <person name="Garbe J."/>
            <person name="Badalamenti J.P."/>
            <person name="Herman A."/>
            <person name="Mangelson H."/>
            <person name="Liachko I."/>
            <person name="Sullivan S."/>
            <person name="Sone E.D."/>
            <person name="Koren S."/>
            <person name="Silverstein K.A.T."/>
            <person name="Beckman K.B."/>
            <person name="Gohl D.M."/>
        </authorList>
    </citation>
    <scope>NUCLEOTIDE SEQUENCE</scope>
    <source>
        <strain evidence="3">Duluth1</strain>
        <tissue evidence="3">Whole animal</tissue>
    </source>
</reference>
<gene>
    <name evidence="3" type="ORF">DPMN_063352</name>
</gene>
<feature type="chain" id="PRO_5039572564" description="Transcobalamin-like C-terminal domain-containing protein" evidence="1">
    <location>
        <begin position="19"/>
        <end position="160"/>
    </location>
</feature>
<reference evidence="3" key="2">
    <citation type="submission" date="2020-11" db="EMBL/GenBank/DDBJ databases">
        <authorList>
            <person name="McCartney M.A."/>
            <person name="Auch B."/>
            <person name="Kono T."/>
            <person name="Mallez S."/>
            <person name="Becker A."/>
            <person name="Gohl D.M."/>
            <person name="Silverstein K.A.T."/>
            <person name="Koren S."/>
            <person name="Bechman K.B."/>
            <person name="Herman A."/>
            <person name="Abrahante J.E."/>
            <person name="Garbe J."/>
        </authorList>
    </citation>
    <scope>NUCLEOTIDE SEQUENCE</scope>
    <source>
        <strain evidence="3">Duluth1</strain>
        <tissue evidence="3">Whole animal</tissue>
    </source>
</reference>
<evidence type="ECO:0000259" key="2">
    <source>
        <dbReference type="Pfam" id="PF14478"/>
    </source>
</evidence>
<feature type="domain" description="Transcobalamin-like C-terminal" evidence="2">
    <location>
        <begin position="80"/>
        <end position="138"/>
    </location>
</feature>
<evidence type="ECO:0000313" key="4">
    <source>
        <dbReference type="Proteomes" id="UP000828390"/>
    </source>
</evidence>
<dbReference type="Pfam" id="PF14478">
    <property type="entry name" value="DUF4430"/>
    <property type="match status" value="1"/>
</dbReference>
<comment type="caution">
    <text evidence="3">The sequence shown here is derived from an EMBL/GenBank/DDBJ whole genome shotgun (WGS) entry which is preliminary data.</text>
</comment>
<dbReference type="InterPro" id="IPR027954">
    <property type="entry name" value="Transcobalamin-like_C"/>
</dbReference>
<dbReference type="Gene3D" id="2.170.130.30">
    <property type="match status" value="1"/>
</dbReference>
<dbReference type="PANTHER" id="PTHR10559">
    <property type="entry name" value="TRANSCOBALAMIN-1/GASTRIC INTRINSIC FACTOR"/>
    <property type="match status" value="1"/>
</dbReference>
<keyword evidence="1" id="KW-0732">Signal</keyword>
<dbReference type="OrthoDB" id="6084164at2759"/>
<dbReference type="Proteomes" id="UP000828390">
    <property type="component" value="Unassembled WGS sequence"/>
</dbReference>
<feature type="signal peptide" evidence="1">
    <location>
        <begin position="1"/>
        <end position="18"/>
    </location>
</feature>
<dbReference type="EMBL" id="JAIWYP010000013">
    <property type="protein sequence ID" value="KAH3720453.1"/>
    <property type="molecule type" value="Genomic_DNA"/>
</dbReference>
<accession>A0A9D4HK57</accession>
<evidence type="ECO:0000256" key="1">
    <source>
        <dbReference type="SAM" id="SignalP"/>
    </source>
</evidence>
<dbReference type="PANTHER" id="PTHR10559:SF18">
    <property type="entry name" value="TRANSCOBALAMIN II"/>
    <property type="match status" value="1"/>
</dbReference>